<organism evidence="6 7">
    <name type="scientific">Maribacter confluentis</name>
    <dbReference type="NCBI Taxonomy" id="1656093"/>
    <lineage>
        <taxon>Bacteria</taxon>
        <taxon>Pseudomonadati</taxon>
        <taxon>Bacteroidota</taxon>
        <taxon>Flavobacteriia</taxon>
        <taxon>Flavobacteriales</taxon>
        <taxon>Flavobacteriaceae</taxon>
        <taxon>Maribacter</taxon>
    </lineage>
</organism>
<dbReference type="Proteomes" id="UP001168579">
    <property type="component" value="Unassembled WGS sequence"/>
</dbReference>
<evidence type="ECO:0000313" key="7">
    <source>
        <dbReference type="Proteomes" id="UP001168579"/>
    </source>
</evidence>
<proteinExistence type="predicted"/>
<dbReference type="RefSeq" id="WP_304434165.1">
    <property type="nucleotide sequence ID" value="NZ_JAUKUC010000001.1"/>
</dbReference>
<evidence type="ECO:0000256" key="1">
    <source>
        <dbReference type="ARBA" id="ARBA00004141"/>
    </source>
</evidence>
<feature type="transmembrane region" description="Helical" evidence="5">
    <location>
        <begin position="6"/>
        <end position="24"/>
    </location>
</feature>
<evidence type="ECO:0000256" key="5">
    <source>
        <dbReference type="SAM" id="Phobius"/>
    </source>
</evidence>
<evidence type="ECO:0000256" key="3">
    <source>
        <dbReference type="ARBA" id="ARBA00022989"/>
    </source>
</evidence>
<dbReference type="EMBL" id="JAUKUC010000001">
    <property type="protein sequence ID" value="MDO1511127.1"/>
    <property type="molecule type" value="Genomic_DNA"/>
</dbReference>
<keyword evidence="3 5" id="KW-1133">Transmembrane helix</keyword>
<reference evidence="6" key="1">
    <citation type="journal article" date="2014" name="Int. J. Syst. Evol. Microbiol.">
        <title>Complete genome of a new Firmicutes species belonging to the dominant human colonic microbiota ('Ruminococcus bicirculans') reveals two chromosomes and a selective capacity to utilize plant glucans.</title>
        <authorList>
            <consortium name="NISC Comparative Sequencing Program"/>
            <person name="Wegmann U."/>
            <person name="Louis P."/>
            <person name="Goesmann A."/>
            <person name="Henrissat B."/>
            <person name="Duncan S.H."/>
            <person name="Flint H.J."/>
        </authorList>
    </citation>
    <scope>NUCLEOTIDE SEQUENCE</scope>
    <source>
        <strain evidence="6">CECT 8869</strain>
    </source>
</reference>
<keyword evidence="2 5" id="KW-0812">Transmembrane</keyword>
<keyword evidence="7" id="KW-1185">Reference proteome</keyword>
<sequence length="117" mass="13093">MTFLNIAILISSIGFLYYGFECLFSQKMKDEFIRFGLSKQRVLTAYLQLTGALGLIFGFFISPLLVLISAAGLSLLMLLGFGVRIKINDSISASLPSLVLALINLFIAYRYYQQYIS</sequence>
<keyword evidence="4 5" id="KW-0472">Membrane</keyword>
<comment type="subcellular location">
    <subcellularLocation>
        <location evidence="1">Membrane</location>
        <topology evidence="1">Multi-pass membrane protein</topology>
    </subcellularLocation>
</comment>
<dbReference type="InterPro" id="IPR032808">
    <property type="entry name" value="DoxX"/>
</dbReference>
<name>A0ABT8RKX8_9FLAO</name>
<accession>A0ABT8RKX8</accession>
<evidence type="ECO:0000256" key="4">
    <source>
        <dbReference type="ARBA" id="ARBA00023136"/>
    </source>
</evidence>
<protein>
    <submittedName>
        <fullName evidence="6">DoxX family protein</fullName>
    </submittedName>
</protein>
<evidence type="ECO:0000313" key="6">
    <source>
        <dbReference type="EMBL" id="MDO1511127.1"/>
    </source>
</evidence>
<reference evidence="6" key="2">
    <citation type="submission" date="2023-06" db="EMBL/GenBank/DDBJ databases">
        <authorList>
            <person name="Lucena T."/>
            <person name="Sun Q."/>
        </authorList>
    </citation>
    <scope>NUCLEOTIDE SEQUENCE</scope>
    <source>
        <strain evidence="6">CECT 8869</strain>
    </source>
</reference>
<comment type="caution">
    <text evidence="6">The sequence shown here is derived from an EMBL/GenBank/DDBJ whole genome shotgun (WGS) entry which is preliminary data.</text>
</comment>
<gene>
    <name evidence="6" type="ORF">Q2T41_00435</name>
</gene>
<feature type="transmembrane region" description="Helical" evidence="5">
    <location>
        <begin position="91"/>
        <end position="112"/>
    </location>
</feature>
<dbReference type="Pfam" id="PF13564">
    <property type="entry name" value="DoxX_2"/>
    <property type="match status" value="1"/>
</dbReference>
<evidence type="ECO:0000256" key="2">
    <source>
        <dbReference type="ARBA" id="ARBA00022692"/>
    </source>
</evidence>
<feature type="transmembrane region" description="Helical" evidence="5">
    <location>
        <begin position="45"/>
        <end position="71"/>
    </location>
</feature>